<evidence type="ECO:0000259" key="4">
    <source>
        <dbReference type="PROSITE" id="PS01124"/>
    </source>
</evidence>
<dbReference type="RefSeq" id="WP_190860294.1">
    <property type="nucleotide sequence ID" value="NZ_JACXIY010000011.1"/>
</dbReference>
<dbReference type="PANTHER" id="PTHR43280">
    <property type="entry name" value="ARAC-FAMILY TRANSCRIPTIONAL REGULATOR"/>
    <property type="match status" value="1"/>
</dbReference>
<sequence length="294" mass="34546">MVQVLTGDRFFKPDFPIFLNRETESFKVKYHTHDFIEICLVEEGRGFQFIGDQTIPVQKGDLFLLPIGTSHVFRPSSPQSAEPLVICNCIFQLEAIRDVKDWIPSQSELYRVLYSPQELKQGWYYYQDKHNRLSQMFQMAYLEFHQQFSEHRTMLKTILLQILILLHRMQSEVTNAGKLPTTNRYREKVEDMIQFIHHHAHEQLTLKDMASSSSISVNHLQQLFKQATGQTFNRYVQHVRIQRSCVMLETTDLPVNEIVGRIGYTDLKFFHALFRKLTGCTPLQYRTKALKIGE</sequence>
<dbReference type="InterPro" id="IPR037923">
    <property type="entry name" value="HTH-like"/>
</dbReference>
<dbReference type="SUPFAM" id="SSF46689">
    <property type="entry name" value="Homeodomain-like"/>
    <property type="match status" value="2"/>
</dbReference>
<dbReference type="EMBL" id="JACXIY010000011">
    <property type="protein sequence ID" value="MBD2868751.1"/>
    <property type="molecule type" value="Genomic_DNA"/>
</dbReference>
<gene>
    <name evidence="5" type="ORF">IDH41_09185</name>
</gene>
<dbReference type="InterPro" id="IPR018060">
    <property type="entry name" value="HTH_AraC"/>
</dbReference>
<proteinExistence type="predicted"/>
<evidence type="ECO:0000313" key="5">
    <source>
        <dbReference type="EMBL" id="MBD2868751.1"/>
    </source>
</evidence>
<evidence type="ECO:0000256" key="2">
    <source>
        <dbReference type="ARBA" id="ARBA00023125"/>
    </source>
</evidence>
<evidence type="ECO:0000256" key="3">
    <source>
        <dbReference type="ARBA" id="ARBA00023163"/>
    </source>
</evidence>
<evidence type="ECO:0000256" key="1">
    <source>
        <dbReference type="ARBA" id="ARBA00023015"/>
    </source>
</evidence>
<dbReference type="SMART" id="SM00342">
    <property type="entry name" value="HTH_ARAC"/>
    <property type="match status" value="1"/>
</dbReference>
<keyword evidence="1" id="KW-0805">Transcription regulation</keyword>
<dbReference type="Pfam" id="PF02311">
    <property type="entry name" value="AraC_binding"/>
    <property type="match status" value="1"/>
</dbReference>
<dbReference type="PANTHER" id="PTHR43280:SF28">
    <property type="entry name" value="HTH-TYPE TRANSCRIPTIONAL ACTIVATOR RHAS"/>
    <property type="match status" value="1"/>
</dbReference>
<dbReference type="Gene3D" id="2.60.120.10">
    <property type="entry name" value="Jelly Rolls"/>
    <property type="match status" value="1"/>
</dbReference>
<keyword evidence="2" id="KW-0238">DNA-binding</keyword>
<accession>A0A927CMW0</accession>
<feature type="domain" description="HTH araC/xylS-type" evidence="4">
    <location>
        <begin position="190"/>
        <end position="288"/>
    </location>
</feature>
<dbReference type="InterPro" id="IPR009057">
    <property type="entry name" value="Homeodomain-like_sf"/>
</dbReference>
<dbReference type="Gene3D" id="1.10.10.60">
    <property type="entry name" value="Homeodomain-like"/>
    <property type="match status" value="2"/>
</dbReference>
<dbReference type="PROSITE" id="PS01124">
    <property type="entry name" value="HTH_ARAC_FAMILY_2"/>
    <property type="match status" value="1"/>
</dbReference>
<reference evidence="5" key="1">
    <citation type="submission" date="2020-09" db="EMBL/GenBank/DDBJ databases">
        <title>A novel bacterium of genus Paenibacillus, isolated from South China Sea.</title>
        <authorList>
            <person name="Huang H."/>
            <person name="Mo K."/>
            <person name="Hu Y."/>
        </authorList>
    </citation>
    <scope>NUCLEOTIDE SEQUENCE</scope>
    <source>
        <strain evidence="5">IB182493</strain>
    </source>
</reference>
<protein>
    <submittedName>
        <fullName evidence="5">Helix-turn-helix transcriptional regulator</fullName>
    </submittedName>
</protein>
<dbReference type="Proteomes" id="UP000632125">
    <property type="component" value="Unassembled WGS sequence"/>
</dbReference>
<keyword evidence="6" id="KW-1185">Reference proteome</keyword>
<name>A0A927CMW0_9BACL</name>
<dbReference type="GO" id="GO:0043565">
    <property type="term" value="F:sequence-specific DNA binding"/>
    <property type="evidence" value="ECO:0007669"/>
    <property type="project" value="InterPro"/>
</dbReference>
<dbReference type="InterPro" id="IPR014710">
    <property type="entry name" value="RmlC-like_jellyroll"/>
</dbReference>
<dbReference type="Pfam" id="PF12833">
    <property type="entry name" value="HTH_18"/>
    <property type="match status" value="1"/>
</dbReference>
<dbReference type="SUPFAM" id="SSF51215">
    <property type="entry name" value="Regulatory protein AraC"/>
    <property type="match status" value="1"/>
</dbReference>
<dbReference type="InterPro" id="IPR003313">
    <property type="entry name" value="AraC-bd"/>
</dbReference>
<dbReference type="GO" id="GO:0003700">
    <property type="term" value="F:DNA-binding transcription factor activity"/>
    <property type="evidence" value="ECO:0007669"/>
    <property type="project" value="InterPro"/>
</dbReference>
<dbReference type="AlphaFoldDB" id="A0A927CMW0"/>
<keyword evidence="3" id="KW-0804">Transcription</keyword>
<comment type="caution">
    <text evidence="5">The sequence shown here is derived from an EMBL/GenBank/DDBJ whole genome shotgun (WGS) entry which is preliminary data.</text>
</comment>
<organism evidence="5 6">
    <name type="scientific">Paenibacillus arenilitoris</name>
    <dbReference type="NCBI Taxonomy" id="2772299"/>
    <lineage>
        <taxon>Bacteria</taxon>
        <taxon>Bacillati</taxon>
        <taxon>Bacillota</taxon>
        <taxon>Bacilli</taxon>
        <taxon>Bacillales</taxon>
        <taxon>Paenibacillaceae</taxon>
        <taxon>Paenibacillus</taxon>
    </lineage>
</organism>
<evidence type="ECO:0000313" key="6">
    <source>
        <dbReference type="Proteomes" id="UP000632125"/>
    </source>
</evidence>